<dbReference type="Pfam" id="PF22564">
    <property type="entry name" value="HAAS"/>
    <property type="match status" value="1"/>
</dbReference>
<feature type="transmembrane region" description="Helical" evidence="1">
    <location>
        <begin position="170"/>
        <end position="187"/>
    </location>
</feature>
<keyword evidence="3" id="KW-1185">Reference proteome</keyword>
<evidence type="ECO:0000313" key="2">
    <source>
        <dbReference type="EMBL" id="CRL34454.1"/>
    </source>
</evidence>
<dbReference type="InterPro" id="IPR047928">
    <property type="entry name" value="Perm_prefix_1"/>
</dbReference>
<evidence type="ECO:0008006" key="4">
    <source>
        <dbReference type="Google" id="ProtNLM"/>
    </source>
</evidence>
<dbReference type="AlphaFoldDB" id="A0A0M6WEC1"/>
<dbReference type="RefSeq" id="WP_055067172.1">
    <property type="nucleotide sequence ID" value="NZ_CP173697.1"/>
</dbReference>
<name>A0A0M6WEC1_9FIRM</name>
<dbReference type="NCBIfam" id="NF038403">
    <property type="entry name" value="perm_prefix_1"/>
    <property type="match status" value="1"/>
</dbReference>
<keyword evidence="1" id="KW-0812">Transmembrane</keyword>
<sequence length="447" mass="50220">MEEKEYLQTLGEQILNPHARTHVLEEIKEHIDEQMQDYIDTGMSPDAAEKEAVRQMGDPVAAGTELNRIHRPRFPGVLFGIAVVLTLSGIFMQYILYGSEPLNTTYSNTAFMQHAVFYQVIGFGIILFGMFSNYMCLSKYSWFLYGLFLGFALLACFFPGTFSFWQTRTFSYYLCLLYPLSYALLLYSNREKGWKTIVWLHVLSLLFFGAILSHTSGFVWPPVLAFVFLSVLLSGICIQKRILPGSKKVLWCWTLLPYIGIAALAGSLFLRPQTYLYDRLLTALGLQHTDDGPGFTRLALQYEQTRFSLFGGSSVSDRLPREELYSTYLLHSIFLWFGIAAGILIIAALAFFALYSMHCALRQSNRLAMLLGTAASGVLLLELFNYVLTNFGINLFYTASVPFLSYGLTGTVANSILVGILLGIIRNRNVLYEKESGPAVIPDTGTV</sequence>
<feature type="transmembrane region" description="Helical" evidence="1">
    <location>
        <begin position="333"/>
        <end position="355"/>
    </location>
</feature>
<dbReference type="OrthoDB" id="9802195at2"/>
<feature type="transmembrane region" description="Helical" evidence="1">
    <location>
        <begin position="76"/>
        <end position="96"/>
    </location>
</feature>
<feature type="transmembrane region" description="Helical" evidence="1">
    <location>
        <begin position="218"/>
        <end position="238"/>
    </location>
</feature>
<feature type="transmembrane region" description="Helical" evidence="1">
    <location>
        <begin position="367"/>
        <end position="388"/>
    </location>
</feature>
<feature type="transmembrane region" description="Helical" evidence="1">
    <location>
        <begin position="250"/>
        <end position="270"/>
    </location>
</feature>
<evidence type="ECO:0000313" key="3">
    <source>
        <dbReference type="Proteomes" id="UP000049979"/>
    </source>
</evidence>
<feature type="transmembrane region" description="Helical" evidence="1">
    <location>
        <begin position="142"/>
        <end position="164"/>
    </location>
</feature>
<keyword evidence="1" id="KW-1133">Transmembrane helix</keyword>
<protein>
    <recommendedName>
        <fullName evidence="4">Cell division protein FtsW</fullName>
    </recommendedName>
</protein>
<gene>
    <name evidence="2" type="ORF">M72_21291</name>
</gene>
<evidence type="ECO:0000256" key="1">
    <source>
        <dbReference type="SAM" id="Phobius"/>
    </source>
</evidence>
<organism evidence="2 3">
    <name type="scientific">Roseburia faecis</name>
    <dbReference type="NCBI Taxonomy" id="301302"/>
    <lineage>
        <taxon>Bacteria</taxon>
        <taxon>Bacillati</taxon>
        <taxon>Bacillota</taxon>
        <taxon>Clostridia</taxon>
        <taxon>Lachnospirales</taxon>
        <taxon>Lachnospiraceae</taxon>
        <taxon>Roseburia</taxon>
    </lineage>
</organism>
<accession>A0A0M6WEC1</accession>
<feature type="transmembrane region" description="Helical" evidence="1">
    <location>
        <begin position="116"/>
        <end position="135"/>
    </location>
</feature>
<keyword evidence="1" id="KW-0472">Membrane</keyword>
<feature type="transmembrane region" description="Helical" evidence="1">
    <location>
        <begin position="403"/>
        <end position="425"/>
    </location>
</feature>
<dbReference type="Proteomes" id="UP000049979">
    <property type="component" value="Unassembled WGS sequence"/>
</dbReference>
<dbReference type="EMBL" id="CVRR01000006">
    <property type="protein sequence ID" value="CRL34454.1"/>
    <property type="molecule type" value="Genomic_DNA"/>
</dbReference>
<feature type="transmembrane region" description="Helical" evidence="1">
    <location>
        <begin position="194"/>
        <end position="212"/>
    </location>
</feature>
<reference evidence="3" key="1">
    <citation type="submission" date="2015-05" db="EMBL/GenBank/DDBJ databases">
        <authorList>
            <consortium name="Pathogen Informatics"/>
        </authorList>
    </citation>
    <scope>NUCLEOTIDE SEQUENCE [LARGE SCALE GENOMIC DNA]</scope>
    <source>
        <strain evidence="3">M72</strain>
    </source>
</reference>
<proteinExistence type="predicted"/>